<evidence type="ECO:0000256" key="18">
    <source>
        <dbReference type="PIRSR" id="PIRSR606309-2"/>
    </source>
</evidence>
<gene>
    <name evidence="20" type="primary">dnaQ</name>
    <name evidence="22" type="ordered locus">Meso_3482</name>
</gene>
<evidence type="ECO:0000256" key="10">
    <source>
        <dbReference type="ARBA" id="ARBA00022839"/>
    </source>
</evidence>
<dbReference type="NCBIfam" id="TIGR01406">
    <property type="entry name" value="dnaQ_proteo"/>
    <property type="match status" value="1"/>
</dbReference>
<evidence type="ECO:0000313" key="22">
    <source>
        <dbReference type="EMBL" id="ABG64853.1"/>
    </source>
</evidence>
<evidence type="ECO:0000256" key="4">
    <source>
        <dbReference type="ARBA" id="ARBA00022679"/>
    </source>
</evidence>
<evidence type="ECO:0000256" key="16">
    <source>
        <dbReference type="ARBA" id="ARBA00049244"/>
    </source>
</evidence>
<reference evidence="22" key="1">
    <citation type="submission" date="2006-06" db="EMBL/GenBank/DDBJ databases">
        <title>Complete sequence of chromosome of Chelativorans sp. BNC1.</title>
        <authorList>
            <consortium name="US DOE Joint Genome Institute"/>
            <person name="Copeland A."/>
            <person name="Lucas S."/>
            <person name="Lapidus A."/>
            <person name="Barry K."/>
            <person name="Detter J.C."/>
            <person name="Glavina del Rio T."/>
            <person name="Hammon N."/>
            <person name="Israni S."/>
            <person name="Dalin E."/>
            <person name="Tice H."/>
            <person name="Pitluck S."/>
            <person name="Chertkov O."/>
            <person name="Brettin T."/>
            <person name="Bruce D."/>
            <person name="Han C."/>
            <person name="Tapia R."/>
            <person name="Gilna P."/>
            <person name="Schmutz J."/>
            <person name="Larimer F."/>
            <person name="Land M."/>
            <person name="Hauser L."/>
            <person name="Kyrpides N."/>
            <person name="Mikhailova N."/>
            <person name="Richardson P."/>
        </authorList>
    </citation>
    <scope>NUCLEOTIDE SEQUENCE</scope>
    <source>
        <strain evidence="22">BNC1</strain>
    </source>
</reference>
<feature type="binding site" evidence="19">
    <location>
        <position position="155"/>
    </location>
    <ligand>
        <name>a divalent metal cation</name>
        <dbReference type="ChEBI" id="CHEBI:60240"/>
        <label>1</label>
        <note>catalytic</note>
    </ligand>
</feature>
<keyword evidence="6 20" id="KW-0235">DNA replication</keyword>
<comment type="cofactor">
    <cofactor evidence="1 20">
        <name>Mn(2+)</name>
        <dbReference type="ChEBI" id="CHEBI:29035"/>
    </cofactor>
</comment>
<dbReference type="KEGG" id="mes:Meso_3482"/>
<evidence type="ECO:0000256" key="7">
    <source>
        <dbReference type="ARBA" id="ARBA00022722"/>
    </source>
</evidence>
<dbReference type="CDD" id="cd06131">
    <property type="entry name" value="DNA_pol_III_epsilon_Ecoli_like"/>
    <property type="match status" value="1"/>
</dbReference>
<keyword evidence="12 20" id="KW-0239">DNA-directed DNA polymerase</keyword>
<keyword evidence="10 20" id="KW-0269">Exonuclease</keyword>
<comment type="cofactor">
    <cofactor evidence="19">
        <name>Mg(2+)</name>
        <dbReference type="ChEBI" id="CHEBI:18420"/>
    </cofactor>
    <cofactor evidence="19">
        <name>Mn(2+)</name>
        <dbReference type="ChEBI" id="CHEBI:29035"/>
    </cofactor>
    <text evidence="19">Binds 2 divalent metal cations. Magnesium or manganese.</text>
</comment>
<feature type="domain" description="Exonuclease" evidence="21">
    <location>
        <begin position="2"/>
        <end position="172"/>
    </location>
</feature>
<dbReference type="FunFam" id="3.30.420.10:FF:000012">
    <property type="entry name" value="DNA polymerase III subunit epsilon"/>
    <property type="match status" value="1"/>
</dbReference>
<evidence type="ECO:0000256" key="13">
    <source>
        <dbReference type="ARBA" id="ARBA00023211"/>
    </source>
</evidence>
<keyword evidence="5 20" id="KW-0548">Nucleotidyltransferase</keyword>
<evidence type="ECO:0000256" key="6">
    <source>
        <dbReference type="ARBA" id="ARBA00022705"/>
    </source>
</evidence>
<dbReference type="InterPro" id="IPR006054">
    <property type="entry name" value="DnaQ"/>
</dbReference>
<evidence type="ECO:0000256" key="1">
    <source>
        <dbReference type="ARBA" id="ARBA00001936"/>
    </source>
</evidence>
<protein>
    <recommendedName>
        <fullName evidence="3 20">DNA polymerase III subunit epsilon</fullName>
        <ecNumber evidence="2 20">2.7.7.7</ecNumber>
    </recommendedName>
</protein>
<dbReference type="EMBL" id="CP000390">
    <property type="protein sequence ID" value="ABG64853.1"/>
    <property type="molecule type" value="Genomic_DNA"/>
</dbReference>
<dbReference type="GO" id="GO:0003887">
    <property type="term" value="F:DNA-directed DNA polymerase activity"/>
    <property type="evidence" value="ECO:0007669"/>
    <property type="project" value="UniProtKB-KW"/>
</dbReference>
<dbReference type="OrthoDB" id="9804290at2"/>
<evidence type="ECO:0000256" key="5">
    <source>
        <dbReference type="ARBA" id="ARBA00022695"/>
    </source>
</evidence>
<keyword evidence="7 20" id="KW-0540">Nuclease</keyword>
<feature type="binding site" evidence="18">
    <location>
        <position position="57"/>
    </location>
    <ligand>
        <name>substrate</name>
    </ligand>
</feature>
<dbReference type="GO" id="GO:0008408">
    <property type="term" value="F:3'-5' exonuclease activity"/>
    <property type="evidence" value="ECO:0007669"/>
    <property type="project" value="TreeGrafter"/>
</dbReference>
<evidence type="ECO:0000256" key="14">
    <source>
        <dbReference type="ARBA" id="ARBA00025483"/>
    </source>
</evidence>
<evidence type="ECO:0000256" key="17">
    <source>
        <dbReference type="PIRSR" id="PIRSR606309-1"/>
    </source>
</evidence>
<evidence type="ECO:0000256" key="11">
    <source>
        <dbReference type="ARBA" id="ARBA00022842"/>
    </source>
</evidence>
<evidence type="ECO:0000259" key="21">
    <source>
        <dbReference type="SMART" id="SM00479"/>
    </source>
</evidence>
<dbReference type="InterPro" id="IPR036397">
    <property type="entry name" value="RNaseH_sf"/>
</dbReference>
<keyword evidence="8 19" id="KW-0479">Metal-binding</keyword>
<comment type="function">
    <text evidence="14 20">DNA polymerase III is a complex, multichain enzyme responsible for most of the replicative synthesis in bacteria. The epsilon subunit contain the editing function and is a proofreading 3'-5' exonuclease.</text>
</comment>
<dbReference type="GO" id="GO:0003677">
    <property type="term" value="F:DNA binding"/>
    <property type="evidence" value="ECO:0007669"/>
    <property type="project" value="InterPro"/>
</dbReference>
<dbReference type="InterPro" id="IPR013520">
    <property type="entry name" value="Ribonucl_H"/>
</dbReference>
<accession>Q11CM2</accession>
<evidence type="ECO:0000256" key="12">
    <source>
        <dbReference type="ARBA" id="ARBA00022932"/>
    </source>
</evidence>
<dbReference type="EC" id="2.7.7.7" evidence="2 20"/>
<feature type="binding site" evidence="19">
    <location>
        <position position="9"/>
    </location>
    <ligand>
        <name>a divalent metal cation</name>
        <dbReference type="ChEBI" id="CHEBI:60240"/>
        <label>1</label>
        <note>catalytic</note>
    </ligand>
</feature>
<proteinExistence type="predicted"/>
<dbReference type="GO" id="GO:0045004">
    <property type="term" value="P:DNA replication proofreading"/>
    <property type="evidence" value="ECO:0007669"/>
    <property type="project" value="TreeGrafter"/>
</dbReference>
<dbReference type="NCBIfam" id="NF004316">
    <property type="entry name" value="PRK05711.1"/>
    <property type="match status" value="1"/>
</dbReference>
<evidence type="ECO:0000256" key="15">
    <source>
        <dbReference type="ARBA" id="ARBA00026073"/>
    </source>
</evidence>
<dbReference type="PANTHER" id="PTHR30231">
    <property type="entry name" value="DNA POLYMERASE III SUBUNIT EPSILON"/>
    <property type="match status" value="1"/>
</dbReference>
<organism evidence="22">
    <name type="scientific">Chelativorans sp. (strain BNC1)</name>
    <dbReference type="NCBI Taxonomy" id="266779"/>
    <lineage>
        <taxon>Bacteria</taxon>
        <taxon>Pseudomonadati</taxon>
        <taxon>Pseudomonadota</taxon>
        <taxon>Alphaproteobacteria</taxon>
        <taxon>Hyphomicrobiales</taxon>
        <taxon>Phyllobacteriaceae</taxon>
        <taxon>Chelativorans</taxon>
    </lineage>
</organism>
<keyword evidence="11 19" id="KW-0460">Magnesium</keyword>
<dbReference type="InterPro" id="IPR012337">
    <property type="entry name" value="RNaseH-like_sf"/>
</dbReference>
<dbReference type="GO" id="GO:0046872">
    <property type="term" value="F:metal ion binding"/>
    <property type="evidence" value="ECO:0007669"/>
    <property type="project" value="UniProtKB-KW"/>
</dbReference>
<evidence type="ECO:0000256" key="3">
    <source>
        <dbReference type="ARBA" id="ARBA00020352"/>
    </source>
</evidence>
<dbReference type="Pfam" id="PF00929">
    <property type="entry name" value="RNase_T"/>
    <property type="match status" value="1"/>
</dbReference>
<dbReference type="STRING" id="266779.Meso_3482"/>
<dbReference type="NCBIfam" id="TIGR00573">
    <property type="entry name" value="dnaq"/>
    <property type="match status" value="1"/>
</dbReference>
<comment type="catalytic activity">
    <reaction evidence="16 20">
        <text>DNA(n) + a 2'-deoxyribonucleoside 5'-triphosphate = DNA(n+1) + diphosphate</text>
        <dbReference type="Rhea" id="RHEA:22508"/>
        <dbReference type="Rhea" id="RHEA-COMP:17339"/>
        <dbReference type="Rhea" id="RHEA-COMP:17340"/>
        <dbReference type="ChEBI" id="CHEBI:33019"/>
        <dbReference type="ChEBI" id="CHEBI:61560"/>
        <dbReference type="ChEBI" id="CHEBI:173112"/>
        <dbReference type="EC" id="2.7.7.7"/>
    </reaction>
</comment>
<evidence type="ECO:0000256" key="8">
    <source>
        <dbReference type="ARBA" id="ARBA00022723"/>
    </source>
</evidence>
<dbReference type="eggNOG" id="COG0847">
    <property type="taxonomic scope" value="Bacteria"/>
</dbReference>
<keyword evidence="9 20" id="KW-0378">Hydrolase</keyword>
<evidence type="ECO:0000256" key="9">
    <source>
        <dbReference type="ARBA" id="ARBA00022801"/>
    </source>
</evidence>
<evidence type="ECO:0000256" key="19">
    <source>
        <dbReference type="PIRSR" id="PIRSR606309-3"/>
    </source>
</evidence>
<comment type="subunit">
    <text evidence="15 20">DNA polymerase III contains a core (composed of alpha, epsilon and theta chains) that associates with a tau subunit. This core dimerizes to form the POLIII' complex. PolIII' associates with the gamma complex (composed of gamma, delta, delta', psi and chi chains) and with the beta chain to form the complete DNA polymerase III complex.</text>
</comment>
<keyword evidence="4 20" id="KW-0808">Transferase</keyword>
<evidence type="ECO:0000256" key="2">
    <source>
        <dbReference type="ARBA" id="ARBA00012417"/>
    </source>
</evidence>
<evidence type="ECO:0000256" key="20">
    <source>
        <dbReference type="RuleBase" id="RU364087"/>
    </source>
</evidence>
<keyword evidence="13 19" id="KW-0464">Manganese</keyword>
<dbReference type="HOGENOM" id="CLU_047806_2_1_5"/>
<feature type="binding site" evidence="19">
    <location>
        <position position="7"/>
    </location>
    <ligand>
        <name>a divalent metal cation</name>
        <dbReference type="ChEBI" id="CHEBI:60240"/>
        <label>1</label>
        <note>catalytic</note>
    </ligand>
</feature>
<feature type="binding site" evidence="18">
    <location>
        <position position="7"/>
    </location>
    <ligand>
        <name>substrate</name>
    </ligand>
</feature>
<feature type="binding site" evidence="18">
    <location>
        <position position="155"/>
    </location>
    <ligand>
        <name>substrate</name>
    </ligand>
</feature>
<dbReference type="SMART" id="SM00479">
    <property type="entry name" value="EXOIII"/>
    <property type="match status" value="1"/>
</dbReference>
<dbReference type="GO" id="GO:0005829">
    <property type="term" value="C:cytosol"/>
    <property type="evidence" value="ECO:0007669"/>
    <property type="project" value="TreeGrafter"/>
</dbReference>
<dbReference type="SUPFAM" id="SSF53098">
    <property type="entry name" value="Ribonuclease H-like"/>
    <property type="match status" value="1"/>
</dbReference>
<sequence>MREIIFDTETTGLDPREDRVIELGCVELANRFPTGRTLHYFINPQGRSVHPDAQAVHGISDADLAGKPVFAEILDEFLEFIDGAKLVAHNANFDIGFINAEFQRVGQPYIDPARVIDTLAIARRKHPMGPNSLDALCRRYGIDNSHRTKHGALLDAELLAEVYIELAGGKQASFGLEIATQGVAEETSSSVIVALPPRPRPLRSRLTPEEQQAHEALVAGIGENALWRKLMPAEAAERVETA</sequence>
<dbReference type="Gene3D" id="3.30.420.10">
    <property type="entry name" value="Ribonuclease H-like superfamily/Ribonuclease H"/>
    <property type="match status" value="1"/>
</dbReference>
<feature type="binding site" evidence="18">
    <location>
        <position position="9"/>
    </location>
    <ligand>
        <name>substrate</name>
    </ligand>
</feature>
<dbReference type="PANTHER" id="PTHR30231:SF41">
    <property type="entry name" value="DNA POLYMERASE III SUBUNIT EPSILON"/>
    <property type="match status" value="1"/>
</dbReference>
<dbReference type="AlphaFoldDB" id="Q11CM2"/>
<name>Q11CM2_CHESB</name>
<feature type="active site" description="Proton acceptor" evidence="17">
    <location>
        <position position="150"/>
    </location>
</feature>
<dbReference type="InterPro" id="IPR006309">
    <property type="entry name" value="DnaQ_proteo"/>
</dbReference>